<evidence type="ECO:0000313" key="2">
    <source>
        <dbReference type="Proteomes" id="UP000663720"/>
    </source>
</evidence>
<gene>
    <name evidence="1" type="ORF">dnl_30400</name>
</gene>
<dbReference type="Proteomes" id="UP000663720">
    <property type="component" value="Chromosome"/>
</dbReference>
<organism evidence="1 2">
    <name type="scientific">Desulfonema limicola</name>
    <dbReference type="NCBI Taxonomy" id="45656"/>
    <lineage>
        <taxon>Bacteria</taxon>
        <taxon>Pseudomonadati</taxon>
        <taxon>Thermodesulfobacteriota</taxon>
        <taxon>Desulfobacteria</taxon>
        <taxon>Desulfobacterales</taxon>
        <taxon>Desulfococcaceae</taxon>
        <taxon>Desulfonema</taxon>
    </lineage>
</organism>
<dbReference type="AlphaFoldDB" id="A0A975GGY4"/>
<reference evidence="1" key="1">
    <citation type="journal article" date="2021" name="Microb. Physiol.">
        <title>Proteogenomic Insights into the Physiology of Marine, Sulfate-Reducing, Filamentous Desulfonema limicola and Desulfonema magnum.</title>
        <authorList>
            <person name="Schnaars V."/>
            <person name="Wohlbrand L."/>
            <person name="Scheve S."/>
            <person name="Hinrichs C."/>
            <person name="Reinhardt R."/>
            <person name="Rabus R."/>
        </authorList>
    </citation>
    <scope>NUCLEOTIDE SEQUENCE</scope>
    <source>
        <strain evidence="1">5ac10</strain>
    </source>
</reference>
<proteinExistence type="predicted"/>
<protein>
    <submittedName>
        <fullName evidence="1">Uncharacterized protein</fullName>
    </submittedName>
</protein>
<dbReference type="EMBL" id="CP061799">
    <property type="protein sequence ID" value="QTA80727.1"/>
    <property type="molecule type" value="Genomic_DNA"/>
</dbReference>
<dbReference type="KEGG" id="dli:dnl_30400"/>
<accession>A0A975GGY4</accession>
<name>A0A975GGY4_9BACT</name>
<keyword evidence="2" id="KW-1185">Reference proteome</keyword>
<evidence type="ECO:0000313" key="1">
    <source>
        <dbReference type="EMBL" id="QTA80727.1"/>
    </source>
</evidence>
<sequence>MSKQTTKKNRRSAGFNPCFHGSTTVRYSKTFVIAPPSGFQSLFSWKYNCESASRAAKTTGREFQSLFSWKYNCE</sequence>